<dbReference type="Pfam" id="PF12728">
    <property type="entry name" value="HTH_17"/>
    <property type="match status" value="1"/>
</dbReference>
<evidence type="ECO:0000313" key="2">
    <source>
        <dbReference type="EMBL" id="EOS16727.1"/>
    </source>
</evidence>
<dbReference type="NCBIfam" id="TIGR01764">
    <property type="entry name" value="excise"/>
    <property type="match status" value="1"/>
</dbReference>
<dbReference type="InterPro" id="IPR041657">
    <property type="entry name" value="HTH_17"/>
</dbReference>
<dbReference type="InterPro" id="IPR010093">
    <property type="entry name" value="SinI_DNA-bd"/>
</dbReference>
<proteinExistence type="predicted"/>
<organism evidence="2 3">
    <name type="scientific">Parabacteroides goldsteinii dnLKV18</name>
    <dbReference type="NCBI Taxonomy" id="1235789"/>
    <lineage>
        <taxon>Bacteria</taxon>
        <taxon>Pseudomonadati</taxon>
        <taxon>Bacteroidota</taxon>
        <taxon>Bacteroidia</taxon>
        <taxon>Bacteroidales</taxon>
        <taxon>Tannerellaceae</taxon>
        <taxon>Parabacteroides</taxon>
    </lineage>
</organism>
<dbReference type="GO" id="GO:0003677">
    <property type="term" value="F:DNA binding"/>
    <property type="evidence" value="ECO:0007669"/>
    <property type="project" value="InterPro"/>
</dbReference>
<feature type="domain" description="Helix-turn-helix" evidence="1">
    <location>
        <begin position="57"/>
        <end position="109"/>
    </location>
</feature>
<keyword evidence="3" id="KW-1185">Reference proteome</keyword>
<sequence>MRRRSASLTSKYCGAKTVQPCTCNLKAQTSIIKVMTEELKQIADLITANTIFCTKEVLTSEEAAKYCGLSRSYLYKLTMNRQIPHYKGPMGKMCYFNRKELEQWLQSNRVIMESEINQQAQSYCVRNRIR</sequence>
<dbReference type="EMBL" id="ASSQ01000018">
    <property type="protein sequence ID" value="EOS16727.1"/>
    <property type="molecule type" value="Genomic_DNA"/>
</dbReference>
<dbReference type="Proteomes" id="UP000014140">
    <property type="component" value="Unassembled WGS sequence"/>
</dbReference>
<name>S0GN72_9BACT</name>
<comment type="caution">
    <text evidence="2">The sequence shown here is derived from an EMBL/GenBank/DDBJ whole genome shotgun (WGS) entry which is preliminary data.</text>
</comment>
<dbReference type="AlphaFoldDB" id="S0GN72"/>
<gene>
    <name evidence="2" type="ORF">C803_03263</name>
</gene>
<protein>
    <submittedName>
        <fullName evidence="2">Excisionase family DNA binding domain-containing protein</fullName>
    </submittedName>
</protein>
<dbReference type="PATRIC" id="fig|1235789.3.peg.3261"/>
<accession>S0GN72</accession>
<dbReference type="HOGENOM" id="CLU_140176_0_3_10"/>
<evidence type="ECO:0000313" key="3">
    <source>
        <dbReference type="Proteomes" id="UP000014140"/>
    </source>
</evidence>
<dbReference type="InterPro" id="IPR009061">
    <property type="entry name" value="DNA-bd_dom_put_sf"/>
</dbReference>
<dbReference type="SUPFAM" id="SSF46955">
    <property type="entry name" value="Putative DNA-binding domain"/>
    <property type="match status" value="1"/>
</dbReference>
<evidence type="ECO:0000259" key="1">
    <source>
        <dbReference type="Pfam" id="PF12728"/>
    </source>
</evidence>
<reference evidence="2 3" key="1">
    <citation type="submission" date="2013-04" db="EMBL/GenBank/DDBJ databases">
        <title>The Genome Sequence of Parabacteroides goldsteinii dnLKV18.</title>
        <authorList>
            <consortium name="The Broad Institute Genomics Platform"/>
            <consortium name="The Broad Institute Genome Sequencing Center for Infectious Disease"/>
            <person name="Earl A."/>
            <person name="Xavier R."/>
            <person name="Kuhn K."/>
            <person name="Stappenbeck T."/>
            <person name="Walker B."/>
            <person name="Young S."/>
            <person name="Zeng Q."/>
            <person name="Gargeya S."/>
            <person name="Fitzgerald M."/>
            <person name="Haas B."/>
            <person name="Abouelleil A."/>
            <person name="Allen A.W."/>
            <person name="Alvarado L."/>
            <person name="Arachchi H.M."/>
            <person name="Berlin A.M."/>
            <person name="Chapman S.B."/>
            <person name="Gainer-Dewar J."/>
            <person name="Goldberg J."/>
            <person name="Griggs A."/>
            <person name="Gujja S."/>
            <person name="Hansen M."/>
            <person name="Howarth C."/>
            <person name="Imamovic A."/>
            <person name="Ireland A."/>
            <person name="Larimer J."/>
            <person name="McCowan C."/>
            <person name="Murphy C."/>
            <person name="Pearson M."/>
            <person name="Poon T.W."/>
            <person name="Priest M."/>
            <person name="Roberts A."/>
            <person name="Saif S."/>
            <person name="Shea T."/>
            <person name="Sisk P."/>
            <person name="Sykes S."/>
            <person name="Wortman J."/>
            <person name="Nusbaum C."/>
            <person name="Birren B."/>
        </authorList>
    </citation>
    <scope>NUCLEOTIDE SEQUENCE [LARGE SCALE GENOMIC DNA]</scope>
    <source>
        <strain evidence="3">dnLKV18</strain>
    </source>
</reference>